<evidence type="ECO:0000313" key="2">
    <source>
        <dbReference type="Proteomes" id="UP000789366"/>
    </source>
</evidence>
<proteinExistence type="predicted"/>
<protein>
    <submittedName>
        <fullName evidence="1">13889_t:CDS:1</fullName>
    </submittedName>
</protein>
<gene>
    <name evidence="1" type="ORF">SPELUC_LOCUS1297</name>
</gene>
<evidence type="ECO:0000313" key="1">
    <source>
        <dbReference type="EMBL" id="CAG8461893.1"/>
    </source>
</evidence>
<sequence>MLSSQPKIPEIGSEFLTAESFKEAAQQNTKAAGFAFSMLSSKLLYGEKGGHIPYILLQCIMGGKYRNNHKFTKETRKRIKSTKCQNCSVILYAVLNENAEVWQLNAEQKKLVHIMLKSEALV</sequence>
<comment type="caution">
    <text evidence="1">The sequence shown here is derived from an EMBL/GenBank/DDBJ whole genome shotgun (WGS) entry which is preliminary data.</text>
</comment>
<accession>A0ACA9KAQ9</accession>
<dbReference type="EMBL" id="CAJVPW010000667">
    <property type="protein sequence ID" value="CAG8461893.1"/>
    <property type="molecule type" value="Genomic_DNA"/>
</dbReference>
<organism evidence="1 2">
    <name type="scientific">Cetraspora pellucida</name>
    <dbReference type="NCBI Taxonomy" id="1433469"/>
    <lineage>
        <taxon>Eukaryota</taxon>
        <taxon>Fungi</taxon>
        <taxon>Fungi incertae sedis</taxon>
        <taxon>Mucoromycota</taxon>
        <taxon>Glomeromycotina</taxon>
        <taxon>Glomeromycetes</taxon>
        <taxon>Diversisporales</taxon>
        <taxon>Gigasporaceae</taxon>
        <taxon>Cetraspora</taxon>
    </lineage>
</organism>
<keyword evidence="2" id="KW-1185">Reference proteome</keyword>
<reference evidence="1" key="1">
    <citation type="submission" date="2021-06" db="EMBL/GenBank/DDBJ databases">
        <authorList>
            <person name="Kallberg Y."/>
            <person name="Tangrot J."/>
            <person name="Rosling A."/>
        </authorList>
    </citation>
    <scope>NUCLEOTIDE SEQUENCE</scope>
    <source>
        <strain evidence="1">28 12/20/2015</strain>
    </source>
</reference>
<dbReference type="Proteomes" id="UP000789366">
    <property type="component" value="Unassembled WGS sequence"/>
</dbReference>
<name>A0ACA9KAQ9_9GLOM</name>